<evidence type="ECO:0000313" key="5">
    <source>
        <dbReference type="Proteomes" id="UP000611554"/>
    </source>
</evidence>
<proteinExistence type="predicted"/>
<feature type="compositionally biased region" description="Basic and acidic residues" evidence="1">
    <location>
        <begin position="442"/>
        <end position="452"/>
    </location>
</feature>
<feature type="region of interest" description="Disordered" evidence="1">
    <location>
        <begin position="319"/>
        <end position="357"/>
    </location>
</feature>
<feature type="signal peptide" evidence="3">
    <location>
        <begin position="1"/>
        <end position="20"/>
    </location>
</feature>
<keyword evidence="2" id="KW-0472">Membrane</keyword>
<dbReference type="EMBL" id="BMQJ01000017">
    <property type="protein sequence ID" value="GGQ21051.1"/>
    <property type="molecule type" value="Genomic_DNA"/>
</dbReference>
<organism evidence="4 5">
    <name type="scientific">Streptosporangium pseudovulgare</name>
    <dbReference type="NCBI Taxonomy" id="35765"/>
    <lineage>
        <taxon>Bacteria</taxon>
        <taxon>Bacillati</taxon>
        <taxon>Actinomycetota</taxon>
        <taxon>Actinomycetes</taxon>
        <taxon>Streptosporangiales</taxon>
        <taxon>Streptosporangiaceae</taxon>
        <taxon>Streptosporangium</taxon>
    </lineage>
</organism>
<feature type="region of interest" description="Disordered" evidence="1">
    <location>
        <begin position="58"/>
        <end position="165"/>
    </location>
</feature>
<accession>A0ABQ2RCB1</accession>
<feature type="transmembrane region" description="Helical" evidence="2">
    <location>
        <begin position="190"/>
        <end position="208"/>
    </location>
</feature>
<comment type="caution">
    <text evidence="4">The sequence shown here is derived from an EMBL/GenBank/DDBJ whole genome shotgun (WGS) entry which is preliminary data.</text>
</comment>
<evidence type="ECO:0000256" key="1">
    <source>
        <dbReference type="SAM" id="MobiDB-lite"/>
    </source>
</evidence>
<evidence type="ECO:0000256" key="3">
    <source>
        <dbReference type="SAM" id="SignalP"/>
    </source>
</evidence>
<feature type="compositionally biased region" description="Basic residues" evidence="1">
    <location>
        <begin position="568"/>
        <end position="579"/>
    </location>
</feature>
<feature type="chain" id="PRO_5045472892" evidence="3">
    <location>
        <begin position="21"/>
        <end position="579"/>
    </location>
</feature>
<protein>
    <submittedName>
        <fullName evidence="4">Uncharacterized protein</fullName>
    </submittedName>
</protein>
<gene>
    <name evidence="4" type="ORF">GCM10010140_59150</name>
</gene>
<feature type="compositionally biased region" description="Low complexity" evidence="1">
    <location>
        <begin position="121"/>
        <end position="157"/>
    </location>
</feature>
<keyword evidence="2" id="KW-0812">Transmembrane</keyword>
<name>A0ABQ2RCB1_9ACTN</name>
<reference evidence="5" key="1">
    <citation type="journal article" date="2019" name="Int. J. Syst. Evol. Microbiol.">
        <title>The Global Catalogue of Microorganisms (GCM) 10K type strain sequencing project: providing services to taxonomists for standard genome sequencing and annotation.</title>
        <authorList>
            <consortium name="The Broad Institute Genomics Platform"/>
            <consortium name="The Broad Institute Genome Sequencing Center for Infectious Disease"/>
            <person name="Wu L."/>
            <person name="Ma J."/>
        </authorList>
    </citation>
    <scope>NUCLEOTIDE SEQUENCE [LARGE SCALE GENOMIC DNA]</scope>
    <source>
        <strain evidence="5">JCM 3115</strain>
    </source>
</reference>
<feature type="compositionally biased region" description="Low complexity" evidence="1">
    <location>
        <begin position="477"/>
        <end position="506"/>
    </location>
</feature>
<dbReference type="RefSeq" id="WP_189249735.1">
    <property type="nucleotide sequence ID" value="NZ_BMQJ01000017.1"/>
</dbReference>
<feature type="compositionally biased region" description="Pro residues" evidence="1">
    <location>
        <begin position="508"/>
        <end position="519"/>
    </location>
</feature>
<feature type="region of interest" description="Disordered" evidence="1">
    <location>
        <begin position="378"/>
        <end position="579"/>
    </location>
</feature>
<feature type="compositionally biased region" description="Low complexity" evidence="1">
    <location>
        <begin position="74"/>
        <end position="112"/>
    </location>
</feature>
<sequence length="579" mass="58629">MSLGLSGAVLLAAAPLTAPIADPATVLVADTPGEVPGCGTDPAAPCDEEPTPVVTVTVTAPPEEESPAPPKPAPRTVHTTVIVPPKTTKTPKPTKTVRETVTVPAPQQTSAPPVEPPPTTPANEPVTPPTTSDPDPSFPSTETQPQPTAIPTATPQPSDTPFEETAPAPVRHEIRNAGSEFDSATLSGQLAIPALILVLLVLFAVLIFEGRLRRLAHAAAVRRAGPRSPAYRGPADPMAYPAGPAAYPVGPAAYPAGPGYAAAPGFPPGTYQGGTAYAPIVSLVPMHMYPQGYPEGYAPEAYGRPYEHPYGGQPYETAYLPPGHEHASAGYPPGHEHAPAGYPLPGHEHASAGYPPYAEPYGPAGHDEMYGAVHDEAMAPDVPGTFHPLDEDAFPGPAARPAGPGDLPPGEGDDGLPRGAAGHPGPSGEAGAGRGGSPSSPERGEPGDHARGFFEPARPPAGEARPGESLTDETRSGAESPTGPAGPAGGSRSRSEAAPAPATERAPAPEPGPGGPPPSGRESGFAEAPSGQEPVPGAFPGQEPVPGAPSGAGPTGTVTHPLPERAEGRKKRGLFRRSS</sequence>
<keyword evidence="5" id="KW-1185">Reference proteome</keyword>
<keyword evidence="2" id="KW-1133">Transmembrane helix</keyword>
<feature type="compositionally biased region" description="Low complexity" evidence="1">
    <location>
        <begin position="394"/>
        <end position="410"/>
    </location>
</feature>
<evidence type="ECO:0000313" key="4">
    <source>
        <dbReference type="EMBL" id="GGQ21051.1"/>
    </source>
</evidence>
<keyword evidence="3" id="KW-0732">Signal</keyword>
<dbReference type="Proteomes" id="UP000611554">
    <property type="component" value="Unassembled WGS sequence"/>
</dbReference>
<evidence type="ECO:0000256" key="2">
    <source>
        <dbReference type="SAM" id="Phobius"/>
    </source>
</evidence>
<feature type="compositionally biased region" description="Low complexity" evidence="1">
    <location>
        <begin position="544"/>
        <end position="559"/>
    </location>
</feature>